<feature type="transmembrane region" description="Helical" evidence="1">
    <location>
        <begin position="249"/>
        <end position="271"/>
    </location>
</feature>
<protein>
    <recommendedName>
        <fullName evidence="4">O-antigen ligase domain-containing protein</fullName>
    </recommendedName>
</protein>
<accession>A0A558BZR4</accession>
<feature type="transmembrane region" description="Helical" evidence="1">
    <location>
        <begin position="226"/>
        <end position="242"/>
    </location>
</feature>
<evidence type="ECO:0008006" key="4">
    <source>
        <dbReference type="Google" id="ProtNLM"/>
    </source>
</evidence>
<proteinExistence type="predicted"/>
<keyword evidence="1" id="KW-0812">Transmembrane</keyword>
<dbReference type="AlphaFoldDB" id="A0A558BZR4"/>
<gene>
    <name evidence="2" type="ORF">FNT36_08725</name>
</gene>
<feature type="transmembrane region" description="Helical" evidence="1">
    <location>
        <begin position="381"/>
        <end position="400"/>
    </location>
</feature>
<dbReference type="EMBL" id="VMRJ01000002">
    <property type="protein sequence ID" value="TVT41977.1"/>
    <property type="molecule type" value="Genomic_DNA"/>
</dbReference>
<feature type="transmembrane region" description="Helical" evidence="1">
    <location>
        <begin position="66"/>
        <end position="86"/>
    </location>
</feature>
<feature type="transmembrane region" description="Helical" evidence="1">
    <location>
        <begin position="125"/>
        <end position="143"/>
    </location>
</feature>
<feature type="transmembrane region" description="Helical" evidence="1">
    <location>
        <begin position="406"/>
        <end position="424"/>
    </location>
</feature>
<evidence type="ECO:0000256" key="1">
    <source>
        <dbReference type="SAM" id="Phobius"/>
    </source>
</evidence>
<evidence type="ECO:0000313" key="3">
    <source>
        <dbReference type="Proteomes" id="UP000317624"/>
    </source>
</evidence>
<feature type="transmembrane region" description="Helical" evidence="1">
    <location>
        <begin position="175"/>
        <end position="197"/>
    </location>
</feature>
<name>A0A558BZR4_9BACT</name>
<dbReference type="OrthoDB" id="5147931at2"/>
<feature type="transmembrane region" description="Helical" evidence="1">
    <location>
        <begin position="347"/>
        <end position="369"/>
    </location>
</feature>
<keyword evidence="1" id="KW-1133">Transmembrane helix</keyword>
<keyword evidence="3" id="KW-1185">Reference proteome</keyword>
<sequence>MPKQQAAENQLLKRGIWLYFLLLIFEGALRKWVLPGLASPLLVVRDPLAIWLIYKTWKSGQLPDNFYLTSILLINGISFIASLALGHGNLVVAAYGLRIMLFHFPLMFVIGRIFDRDDVIKMGRATLWIAIPMTVLVAIQFYSPQSAWVNRGVGGDLEGAGFSGAMGFYRPPGTFSFTNGNTLFYGFVACFLFYFWLDSKQINRVVLLIATAALFMMIPISLSRGLFFQIGVSVIFAFLIVAQKPGYIGHFFVGIVIFAVVLAGLSFIPFVQTAIEAFLFRFDSASDIEGGLKGTLGDRFLGGMVSALSDSAQMPFFGYGMGMGTNAGSVLLQGGEERTFLIAEQEWARVIGEMGPLLGVLVIVIRLAFCTKIALASYRKLAVNDLLPWMLLSFGVLNVLQGQWAQPTALGFSTLIGGLMIASLHTPERQQLARP</sequence>
<keyword evidence="1" id="KW-0472">Membrane</keyword>
<dbReference type="Proteomes" id="UP000317624">
    <property type="component" value="Unassembled WGS sequence"/>
</dbReference>
<organism evidence="2 3">
    <name type="scientific">Hymenobacter setariae</name>
    <dbReference type="NCBI Taxonomy" id="2594794"/>
    <lineage>
        <taxon>Bacteria</taxon>
        <taxon>Pseudomonadati</taxon>
        <taxon>Bacteroidota</taxon>
        <taxon>Cytophagia</taxon>
        <taxon>Cytophagales</taxon>
        <taxon>Hymenobacteraceae</taxon>
        <taxon>Hymenobacter</taxon>
    </lineage>
</organism>
<feature type="transmembrane region" description="Helical" evidence="1">
    <location>
        <begin position="204"/>
        <end position="220"/>
    </location>
</feature>
<reference evidence="2 3" key="1">
    <citation type="submission" date="2019-07" db="EMBL/GenBank/DDBJ databases">
        <title>Hymenobacter sp. straun FUR1 Genome sequencing and assembly.</title>
        <authorList>
            <person name="Chhetri G."/>
        </authorList>
    </citation>
    <scope>NUCLEOTIDE SEQUENCE [LARGE SCALE GENOMIC DNA]</scope>
    <source>
        <strain evidence="2 3">Fur1</strain>
    </source>
</reference>
<evidence type="ECO:0000313" key="2">
    <source>
        <dbReference type="EMBL" id="TVT41977.1"/>
    </source>
</evidence>
<comment type="caution">
    <text evidence="2">The sequence shown here is derived from an EMBL/GenBank/DDBJ whole genome shotgun (WGS) entry which is preliminary data.</text>
</comment>
<feature type="transmembrane region" description="Helical" evidence="1">
    <location>
        <begin position="92"/>
        <end position="113"/>
    </location>
</feature>